<organism evidence="4 5">
    <name type="scientific">Staurois parvus</name>
    <dbReference type="NCBI Taxonomy" id="386267"/>
    <lineage>
        <taxon>Eukaryota</taxon>
        <taxon>Metazoa</taxon>
        <taxon>Chordata</taxon>
        <taxon>Craniata</taxon>
        <taxon>Vertebrata</taxon>
        <taxon>Euteleostomi</taxon>
        <taxon>Amphibia</taxon>
        <taxon>Batrachia</taxon>
        <taxon>Anura</taxon>
        <taxon>Neobatrachia</taxon>
        <taxon>Ranoidea</taxon>
        <taxon>Ranidae</taxon>
        <taxon>Staurois</taxon>
    </lineage>
</organism>
<reference evidence="4" key="1">
    <citation type="submission" date="2023-05" db="EMBL/GenBank/DDBJ databases">
        <authorList>
            <person name="Stuckert A."/>
        </authorList>
    </citation>
    <scope>NUCLEOTIDE SEQUENCE</scope>
</reference>
<protein>
    <recommendedName>
        <fullName evidence="3">CortBP2/NAV1-like AAA+ ATPase lid domain-containing protein</fullName>
    </recommendedName>
</protein>
<sequence>MVLREGRELSDGVIATFNVDHKSSKELRQYLSNLADQCNSKNNSVDMPLVIILDNLHHVSSLGDIFNGLLNCKYHKCPYIIGTMNQATSSTPNLQLHHNFRWVLCANHTEPVKGFLGRYLRRKLIETEMTNRVRNVELVKIIDWIPKVWQHLNRFLEAHSSSDVTIGPRLFLSCPMDVDGSRVWFTDLWNYSIIPYLLEAVREGLQLYGRRAPWEDPAKWVMDTYPWTTVPQQHEWPPLLQLRPEDVGFDGYSVPREGTSSKQAPSGDGEGDPLMNMLMRLQEAANYSSPQSYDSDSNSNSHQDDILDSSLESAL</sequence>
<accession>A0ABN9H5H6</accession>
<dbReference type="Pfam" id="PF25408">
    <property type="entry name" value="AAA_lid_NAV1"/>
    <property type="match status" value="1"/>
</dbReference>
<evidence type="ECO:0000313" key="5">
    <source>
        <dbReference type="Proteomes" id="UP001162483"/>
    </source>
</evidence>
<dbReference type="Proteomes" id="UP001162483">
    <property type="component" value="Unassembled WGS sequence"/>
</dbReference>
<evidence type="ECO:0000256" key="2">
    <source>
        <dbReference type="SAM" id="MobiDB-lite"/>
    </source>
</evidence>
<comment type="caution">
    <text evidence="4">The sequence shown here is derived from an EMBL/GenBank/DDBJ whole genome shotgun (WGS) entry which is preliminary data.</text>
</comment>
<dbReference type="InterPro" id="IPR039041">
    <property type="entry name" value="Nav/unc-53"/>
</dbReference>
<dbReference type="EMBL" id="CATNWA010020162">
    <property type="protein sequence ID" value="CAI9617008.1"/>
    <property type="molecule type" value="Genomic_DNA"/>
</dbReference>
<keyword evidence="5" id="KW-1185">Reference proteome</keyword>
<dbReference type="PANTHER" id="PTHR12784">
    <property type="entry name" value="STEERIN"/>
    <property type="match status" value="1"/>
</dbReference>
<evidence type="ECO:0000256" key="1">
    <source>
        <dbReference type="ARBA" id="ARBA00023054"/>
    </source>
</evidence>
<evidence type="ECO:0000259" key="3">
    <source>
        <dbReference type="Pfam" id="PF25408"/>
    </source>
</evidence>
<dbReference type="PANTHER" id="PTHR12784:SF6">
    <property type="entry name" value="NEURON NAVIGATOR 2"/>
    <property type="match status" value="1"/>
</dbReference>
<keyword evidence="1" id="KW-0175">Coiled coil</keyword>
<feature type="compositionally biased region" description="Low complexity" evidence="2">
    <location>
        <begin position="286"/>
        <end position="301"/>
    </location>
</feature>
<evidence type="ECO:0000313" key="4">
    <source>
        <dbReference type="EMBL" id="CAI9617008.1"/>
    </source>
</evidence>
<feature type="region of interest" description="Disordered" evidence="2">
    <location>
        <begin position="251"/>
        <end position="315"/>
    </location>
</feature>
<feature type="domain" description="CortBP2/NAV1-like AAA+ ATPase lid" evidence="3">
    <location>
        <begin position="126"/>
        <end position="235"/>
    </location>
</feature>
<proteinExistence type="predicted"/>
<dbReference type="InterPro" id="IPR057568">
    <property type="entry name" value="CortBP2_NAV1-like_AAA_lid"/>
</dbReference>
<gene>
    <name evidence="4" type="ORF">SPARVUS_LOCUS15488780</name>
</gene>
<name>A0ABN9H5H6_9NEOB</name>